<reference evidence="3" key="1">
    <citation type="submission" date="2016-10" db="EMBL/GenBank/DDBJ databases">
        <authorList>
            <person name="Varghese N."/>
            <person name="Submissions S."/>
        </authorList>
    </citation>
    <scope>NUCLEOTIDE SEQUENCE [LARGE SCALE GENOMIC DNA]</scope>
    <source>
        <strain evidence="3">CGMCC 4.3516</strain>
    </source>
</reference>
<sequence>MTGAFAVGTTLALTAAALGGEGYGTILPPAYRALVMLPSLAGLAAVLLVWRRGS</sequence>
<keyword evidence="1" id="KW-0472">Membrane</keyword>
<evidence type="ECO:0000256" key="1">
    <source>
        <dbReference type="SAM" id="Phobius"/>
    </source>
</evidence>
<evidence type="ECO:0000313" key="2">
    <source>
        <dbReference type="EMBL" id="SDE05393.1"/>
    </source>
</evidence>
<organism evidence="2 3">
    <name type="scientific">Glycomyces harbinensis</name>
    <dbReference type="NCBI Taxonomy" id="58114"/>
    <lineage>
        <taxon>Bacteria</taxon>
        <taxon>Bacillati</taxon>
        <taxon>Actinomycetota</taxon>
        <taxon>Actinomycetes</taxon>
        <taxon>Glycomycetales</taxon>
        <taxon>Glycomycetaceae</taxon>
        <taxon>Glycomyces</taxon>
    </lineage>
</organism>
<dbReference type="EMBL" id="FNAD01000011">
    <property type="protein sequence ID" value="SDE05393.1"/>
    <property type="molecule type" value="Genomic_DNA"/>
</dbReference>
<dbReference type="RefSeq" id="WP_177155001.1">
    <property type="nucleotide sequence ID" value="NZ_FNAD01000011.1"/>
</dbReference>
<dbReference type="STRING" id="58114.SAMN05216270_111174"/>
<protein>
    <submittedName>
        <fullName evidence="2">Uncharacterized protein</fullName>
    </submittedName>
</protein>
<feature type="transmembrane region" description="Helical" evidence="1">
    <location>
        <begin position="29"/>
        <end position="50"/>
    </location>
</feature>
<name>A0A1G6ZSL7_9ACTN</name>
<evidence type="ECO:0000313" key="3">
    <source>
        <dbReference type="Proteomes" id="UP000198949"/>
    </source>
</evidence>
<gene>
    <name evidence="2" type="ORF">SAMN05216270_111174</name>
</gene>
<dbReference type="Proteomes" id="UP000198949">
    <property type="component" value="Unassembled WGS sequence"/>
</dbReference>
<accession>A0A1G6ZSL7</accession>
<keyword evidence="1" id="KW-0812">Transmembrane</keyword>
<dbReference type="AlphaFoldDB" id="A0A1G6ZSL7"/>
<keyword evidence="3" id="KW-1185">Reference proteome</keyword>
<proteinExistence type="predicted"/>
<keyword evidence="1" id="KW-1133">Transmembrane helix</keyword>